<reference evidence="15 16" key="1">
    <citation type="submission" date="2023-05" db="EMBL/GenBank/DDBJ databases">
        <title>A 100% complete, gapless, phased diploid assembly of the Scenedesmus obliquus UTEX 3031 genome.</title>
        <authorList>
            <person name="Biondi T.C."/>
            <person name="Hanschen E.R."/>
            <person name="Kwon T."/>
            <person name="Eng W."/>
            <person name="Kruse C.P.S."/>
            <person name="Koehler S.I."/>
            <person name="Kunde Y."/>
            <person name="Gleasner C.D."/>
            <person name="You Mak K.T."/>
            <person name="Polle J."/>
            <person name="Hovde B.T."/>
            <person name="Starkenburg S.R."/>
        </authorList>
    </citation>
    <scope>NUCLEOTIDE SEQUENCE [LARGE SCALE GENOMIC DNA]</scope>
    <source>
        <strain evidence="15 16">DOE0152z</strain>
    </source>
</reference>
<evidence type="ECO:0000256" key="10">
    <source>
        <dbReference type="ARBA" id="ARBA00047912"/>
    </source>
</evidence>
<feature type="compositionally biased region" description="Polar residues" evidence="11">
    <location>
        <begin position="693"/>
        <end position="702"/>
    </location>
</feature>
<feature type="transmembrane region" description="Helical" evidence="12">
    <location>
        <begin position="95"/>
        <end position="116"/>
    </location>
</feature>
<protein>
    <recommendedName>
        <fullName evidence="14">Cation/H+ exchanger transmembrane domain-containing protein</fullName>
    </recommendedName>
</protein>
<accession>A0ABY8TM60</accession>
<evidence type="ECO:0000256" key="3">
    <source>
        <dbReference type="ARBA" id="ARBA00022692"/>
    </source>
</evidence>
<feature type="transmembrane region" description="Helical" evidence="12">
    <location>
        <begin position="30"/>
        <end position="50"/>
    </location>
</feature>
<name>A0ABY8TM60_TETOB</name>
<feature type="transmembrane region" description="Helical" evidence="12">
    <location>
        <begin position="324"/>
        <end position="344"/>
    </location>
</feature>
<feature type="transmembrane region" description="Helical" evidence="12">
    <location>
        <begin position="294"/>
        <end position="312"/>
    </location>
</feature>
<evidence type="ECO:0000256" key="13">
    <source>
        <dbReference type="SAM" id="SignalP"/>
    </source>
</evidence>
<feature type="chain" id="PRO_5045544549" description="Cation/H+ exchanger transmembrane domain-containing protein" evidence="13">
    <location>
        <begin position="17"/>
        <end position="730"/>
    </location>
</feature>
<feature type="transmembrane region" description="Helical" evidence="12">
    <location>
        <begin position="248"/>
        <end position="274"/>
    </location>
</feature>
<comment type="catalytic activity">
    <reaction evidence="9">
        <text>Na(+)(in) + H(+)(out) = Na(+)(out) + H(+)(in)</text>
        <dbReference type="Rhea" id="RHEA:29419"/>
        <dbReference type="ChEBI" id="CHEBI:15378"/>
        <dbReference type="ChEBI" id="CHEBI:29101"/>
    </reaction>
</comment>
<dbReference type="PANTHER" id="PTHR10110:SF197">
    <property type="entry name" value="SODIUM_HYDROGEN EXCHANGER"/>
    <property type="match status" value="1"/>
</dbReference>
<evidence type="ECO:0000313" key="16">
    <source>
        <dbReference type="Proteomes" id="UP001244341"/>
    </source>
</evidence>
<keyword evidence="2" id="KW-0813">Transport</keyword>
<keyword evidence="3 12" id="KW-0812">Transmembrane</keyword>
<feature type="region of interest" description="Disordered" evidence="11">
    <location>
        <begin position="682"/>
        <end position="730"/>
    </location>
</feature>
<dbReference type="Proteomes" id="UP001244341">
    <property type="component" value="Chromosome 2b"/>
</dbReference>
<evidence type="ECO:0000256" key="11">
    <source>
        <dbReference type="SAM" id="MobiDB-lite"/>
    </source>
</evidence>
<sequence length="730" mass="75352">MSTCVLVVLVMAWCLGGHHLAKRSRHFTEGSAACALGLATGLVLLVFHHYTGWSWVTNLLEFNAAGFFTWLLPPVIFYCGLSVEHERFFYALPSILLYGVFGTLASFAIISLFMYGALGFALFKLEDCLAMGAIFAATDSVATLQVLDRNTMPGLFSLVFGEGVVNDAVSVVLLGAVANTARAHEAAAAGGAAKDTIAGGVVFNFVYLLVLSLLLGAASGLGIAVALRRLMLTEAHQELAVITLLSYFSYLLADVTGLSGILALFVCGVVVSHYALNNVSEEGQAATLTSFRTASYLAEGIIFLYVGMDALDPLKWQGANAAEAVWLVLVLTALLAAARAAFVVPFSLLHNIWSADKLSSRDIVVVWWAGLMRGAVSVALVYYYFDDNPRQVLDRSRATLIVSTLMVVMISILGFGALTKPLLAAMLKGEREASLRDQLRTIPLLSTLAHNSSSANSFIEQLDNSFRPHRGGQAARQGSNSSSSGGGSQHGNGNSRNNGNNGSRRGPPPGGGGSGVAGAVDSSRGGGRVWGAVAGVARSSGRMWGAAGGPAAAAAVPAGPADGSGGFDGFDVDDAALQAAEEYDSADAALISINETGAAASTAGGPAGSRSAGSLSFSRFLPGHHQQQQQQQQQSAGAAAVELQQGGLQGAAGGSSAAAGGGTVLVAMRQMGEAWGHFDRDVMRPLFGGPGSRPSSSENIAGQQQPQPQPGMPQNPAGLGSSTAGSSLLP</sequence>
<feature type="transmembrane region" description="Helical" evidence="12">
    <location>
        <begin position="62"/>
        <end position="83"/>
    </location>
</feature>
<evidence type="ECO:0000256" key="2">
    <source>
        <dbReference type="ARBA" id="ARBA00022448"/>
    </source>
</evidence>
<dbReference type="Pfam" id="PF00999">
    <property type="entry name" value="Na_H_Exchanger"/>
    <property type="match status" value="1"/>
</dbReference>
<keyword evidence="6" id="KW-0406">Ion transport</keyword>
<evidence type="ECO:0000256" key="1">
    <source>
        <dbReference type="ARBA" id="ARBA00004141"/>
    </source>
</evidence>
<keyword evidence="16" id="KW-1185">Reference proteome</keyword>
<dbReference type="InterPro" id="IPR006153">
    <property type="entry name" value="Cation/H_exchanger_TM"/>
</dbReference>
<feature type="transmembrane region" description="Helical" evidence="12">
    <location>
        <begin position="364"/>
        <end position="385"/>
    </location>
</feature>
<evidence type="ECO:0000256" key="4">
    <source>
        <dbReference type="ARBA" id="ARBA00022989"/>
    </source>
</evidence>
<evidence type="ECO:0000259" key="14">
    <source>
        <dbReference type="Pfam" id="PF00999"/>
    </source>
</evidence>
<comment type="catalytic activity">
    <reaction evidence="10">
        <text>K(+)(in) + H(+)(out) = K(+)(out) + H(+)(in)</text>
        <dbReference type="Rhea" id="RHEA:29467"/>
        <dbReference type="ChEBI" id="CHEBI:15378"/>
        <dbReference type="ChEBI" id="CHEBI:29103"/>
    </reaction>
</comment>
<feature type="domain" description="Cation/H+ exchanger transmembrane" evidence="14">
    <location>
        <begin position="13"/>
        <end position="424"/>
    </location>
</feature>
<evidence type="ECO:0000256" key="12">
    <source>
        <dbReference type="SAM" id="Phobius"/>
    </source>
</evidence>
<keyword evidence="5" id="KW-0915">Sodium</keyword>
<evidence type="ECO:0000256" key="7">
    <source>
        <dbReference type="ARBA" id="ARBA00023136"/>
    </source>
</evidence>
<feature type="transmembrane region" description="Helical" evidence="12">
    <location>
        <begin position="205"/>
        <end position="227"/>
    </location>
</feature>
<evidence type="ECO:0000313" key="15">
    <source>
        <dbReference type="EMBL" id="WIA10194.1"/>
    </source>
</evidence>
<evidence type="ECO:0000256" key="5">
    <source>
        <dbReference type="ARBA" id="ARBA00023053"/>
    </source>
</evidence>
<evidence type="ECO:0000256" key="6">
    <source>
        <dbReference type="ARBA" id="ARBA00023065"/>
    </source>
</evidence>
<evidence type="ECO:0000256" key="9">
    <source>
        <dbReference type="ARBA" id="ARBA00047524"/>
    </source>
</evidence>
<organism evidence="15 16">
    <name type="scientific">Tetradesmus obliquus</name>
    <name type="common">Green alga</name>
    <name type="synonym">Acutodesmus obliquus</name>
    <dbReference type="NCBI Taxonomy" id="3088"/>
    <lineage>
        <taxon>Eukaryota</taxon>
        <taxon>Viridiplantae</taxon>
        <taxon>Chlorophyta</taxon>
        <taxon>core chlorophytes</taxon>
        <taxon>Chlorophyceae</taxon>
        <taxon>CS clade</taxon>
        <taxon>Sphaeropleales</taxon>
        <taxon>Scenedesmaceae</taxon>
        <taxon>Tetradesmus</taxon>
    </lineage>
</organism>
<dbReference type="PRINTS" id="PR01084">
    <property type="entry name" value="NAHEXCHNGR"/>
</dbReference>
<feature type="transmembrane region" description="Helical" evidence="12">
    <location>
        <begin position="397"/>
        <end position="418"/>
    </location>
</feature>
<feature type="compositionally biased region" description="Low complexity" evidence="11">
    <location>
        <begin position="491"/>
        <end position="505"/>
    </location>
</feature>
<gene>
    <name evidence="15" type="ORF">OEZ85_010397</name>
</gene>
<dbReference type="InterPro" id="IPR018422">
    <property type="entry name" value="Cation/H_exchanger_CPA1"/>
</dbReference>
<evidence type="ECO:0000256" key="8">
    <source>
        <dbReference type="ARBA" id="ARBA00023201"/>
    </source>
</evidence>
<keyword evidence="13" id="KW-0732">Signal</keyword>
<feature type="region of interest" description="Disordered" evidence="11">
    <location>
        <begin position="465"/>
        <end position="524"/>
    </location>
</feature>
<dbReference type="PANTHER" id="PTHR10110">
    <property type="entry name" value="SODIUM/HYDROGEN EXCHANGER"/>
    <property type="match status" value="1"/>
</dbReference>
<feature type="compositionally biased region" description="Low complexity" evidence="11">
    <location>
        <begin position="714"/>
        <end position="730"/>
    </location>
</feature>
<keyword evidence="8" id="KW-0739">Sodium transport</keyword>
<dbReference type="Gene3D" id="6.10.140.1330">
    <property type="match status" value="1"/>
</dbReference>
<feature type="signal peptide" evidence="13">
    <location>
        <begin position="1"/>
        <end position="16"/>
    </location>
</feature>
<keyword evidence="7 12" id="KW-0472">Membrane</keyword>
<dbReference type="EMBL" id="CP126209">
    <property type="protein sequence ID" value="WIA10194.1"/>
    <property type="molecule type" value="Genomic_DNA"/>
</dbReference>
<dbReference type="InterPro" id="IPR004709">
    <property type="entry name" value="NaH_exchanger"/>
</dbReference>
<feature type="compositionally biased region" description="Low complexity" evidence="11">
    <location>
        <begin position="471"/>
        <end position="483"/>
    </location>
</feature>
<proteinExistence type="predicted"/>
<keyword evidence="4 12" id="KW-1133">Transmembrane helix</keyword>
<comment type="subcellular location">
    <subcellularLocation>
        <location evidence="1">Membrane</location>
        <topology evidence="1">Multi-pass membrane protein</topology>
    </subcellularLocation>
</comment>